<dbReference type="InterPro" id="IPR023780">
    <property type="entry name" value="Chromo_domain"/>
</dbReference>
<dbReference type="Pfam" id="PF00385">
    <property type="entry name" value="Chromo"/>
    <property type="match status" value="1"/>
</dbReference>
<dbReference type="InterPro" id="IPR051219">
    <property type="entry name" value="Heterochromatin_chromo-domain"/>
</dbReference>
<dbReference type="SMART" id="SM00298">
    <property type="entry name" value="CHROMO"/>
    <property type="match status" value="1"/>
</dbReference>
<feature type="signal peptide" evidence="5">
    <location>
        <begin position="1"/>
        <end position="22"/>
    </location>
</feature>
<reference evidence="7" key="1">
    <citation type="submission" date="2021-01" db="EMBL/GenBank/DDBJ databases">
        <authorList>
            <consortium name="Aspergillus chevalieri M1 genome sequencing consortium"/>
            <person name="Kazuki M."/>
            <person name="Futagami T."/>
        </authorList>
    </citation>
    <scope>NUCLEOTIDE SEQUENCE</scope>
    <source>
        <strain evidence="7">M1</strain>
    </source>
</reference>
<feature type="compositionally biased region" description="Polar residues" evidence="4">
    <location>
        <begin position="48"/>
        <end position="59"/>
    </location>
</feature>
<feature type="region of interest" description="Disordered" evidence="4">
    <location>
        <begin position="19"/>
        <end position="74"/>
    </location>
</feature>
<gene>
    <name evidence="7" type="ORF">ACHE_80527S</name>
</gene>
<dbReference type="Proteomes" id="UP000637239">
    <property type="component" value="Chromosome 8"/>
</dbReference>
<evidence type="ECO:0000259" key="6">
    <source>
        <dbReference type="PROSITE" id="PS50013"/>
    </source>
</evidence>
<proteinExistence type="predicted"/>
<feature type="compositionally biased region" description="Acidic residues" evidence="4">
    <location>
        <begin position="60"/>
        <end position="73"/>
    </location>
</feature>
<dbReference type="KEGG" id="ache:ACHE_80527S"/>
<accession>A0A7R7ZTM3</accession>
<evidence type="ECO:0000256" key="4">
    <source>
        <dbReference type="SAM" id="MobiDB-lite"/>
    </source>
</evidence>
<dbReference type="AlphaFoldDB" id="A0A7R7ZTM3"/>
<dbReference type="PROSITE" id="PS50013">
    <property type="entry name" value="CHROMO_2"/>
    <property type="match status" value="1"/>
</dbReference>
<dbReference type="RefSeq" id="XP_043141140.1">
    <property type="nucleotide sequence ID" value="XM_043283907.1"/>
</dbReference>
<dbReference type="GO" id="GO:0006338">
    <property type="term" value="P:chromatin remodeling"/>
    <property type="evidence" value="ECO:0007669"/>
    <property type="project" value="UniProtKB-ARBA"/>
</dbReference>
<comment type="subunit">
    <text evidence="2">Component of the NuA4 histone acetyltransferase complex.</text>
</comment>
<keyword evidence="3" id="KW-0539">Nucleus</keyword>
<keyword evidence="5" id="KW-0732">Signal</keyword>
<feature type="domain" description="Chromo" evidence="6">
    <location>
        <begin position="75"/>
        <end position="137"/>
    </location>
</feature>
<organism evidence="7 8">
    <name type="scientific">Aspergillus chevalieri</name>
    <name type="common">Eurotium chevalieri</name>
    <dbReference type="NCBI Taxonomy" id="182096"/>
    <lineage>
        <taxon>Eukaryota</taxon>
        <taxon>Fungi</taxon>
        <taxon>Dikarya</taxon>
        <taxon>Ascomycota</taxon>
        <taxon>Pezizomycotina</taxon>
        <taxon>Eurotiomycetes</taxon>
        <taxon>Eurotiomycetidae</taxon>
        <taxon>Eurotiales</taxon>
        <taxon>Aspergillaceae</taxon>
        <taxon>Aspergillus</taxon>
        <taxon>Aspergillus subgen. Aspergillus</taxon>
    </lineage>
</organism>
<feature type="region of interest" description="Disordered" evidence="4">
    <location>
        <begin position="127"/>
        <end position="188"/>
    </location>
</feature>
<dbReference type="GeneID" id="66986976"/>
<evidence type="ECO:0000256" key="5">
    <source>
        <dbReference type="SAM" id="SignalP"/>
    </source>
</evidence>
<dbReference type="SUPFAM" id="SSF54160">
    <property type="entry name" value="Chromo domain-like"/>
    <property type="match status" value="2"/>
</dbReference>
<evidence type="ECO:0000256" key="3">
    <source>
        <dbReference type="ARBA" id="ARBA00023242"/>
    </source>
</evidence>
<feature type="compositionally biased region" description="Basic and acidic residues" evidence="4">
    <location>
        <begin position="127"/>
        <end position="137"/>
    </location>
</feature>
<dbReference type="Gene3D" id="2.40.50.40">
    <property type="match status" value="2"/>
</dbReference>
<evidence type="ECO:0000256" key="1">
    <source>
        <dbReference type="ARBA" id="ARBA00004123"/>
    </source>
</evidence>
<dbReference type="InterPro" id="IPR000953">
    <property type="entry name" value="Chromo/chromo_shadow_dom"/>
</dbReference>
<feature type="compositionally biased region" description="Basic residues" evidence="4">
    <location>
        <begin position="138"/>
        <end position="148"/>
    </location>
</feature>
<name>A0A7R7ZTM3_ASPCH</name>
<evidence type="ECO:0000256" key="2">
    <source>
        <dbReference type="ARBA" id="ARBA00011353"/>
    </source>
</evidence>
<keyword evidence="8" id="KW-1185">Reference proteome</keyword>
<sequence length="245" mass="27158">MIVSHPATTVTLLSRLFGLTSSSGTMPPPLEETSDGESTGGSIPYANNDEQQQTPNDTDQGGEEGEEGEEEEGVYIVEQIVGHEFLKDGTLLLQVKWKGYDDPADQTMEPEENLLEGAKDLVEEYYRVQGGRPEKPAPKKRKSVGRSKKTPEKAAPKRQKKSDGNAIGTPTSTAGEENENGDIYADWTPNRKSWENDVQSIETIMREANTSILYAYIQWKDGRKSKVSLETCYEKCPKKVSFSTC</sequence>
<dbReference type="Pfam" id="PF01393">
    <property type="entry name" value="Chromo_shadow"/>
    <property type="match status" value="1"/>
</dbReference>
<dbReference type="PANTHER" id="PTHR22812">
    <property type="entry name" value="CHROMOBOX PROTEIN"/>
    <property type="match status" value="1"/>
</dbReference>
<evidence type="ECO:0000313" key="8">
    <source>
        <dbReference type="Proteomes" id="UP000637239"/>
    </source>
</evidence>
<feature type="chain" id="PRO_5030843616" description="Chromo domain-containing protein" evidence="5">
    <location>
        <begin position="23"/>
        <end position="245"/>
    </location>
</feature>
<dbReference type="CDD" id="cd00024">
    <property type="entry name" value="CD_CSD"/>
    <property type="match status" value="1"/>
</dbReference>
<dbReference type="InterPro" id="IPR016197">
    <property type="entry name" value="Chromo-like_dom_sf"/>
</dbReference>
<comment type="subcellular location">
    <subcellularLocation>
        <location evidence="1">Nucleus</location>
    </subcellularLocation>
</comment>
<protein>
    <recommendedName>
        <fullName evidence="6">Chromo domain-containing protein</fullName>
    </recommendedName>
</protein>
<dbReference type="GO" id="GO:0005634">
    <property type="term" value="C:nucleus"/>
    <property type="evidence" value="ECO:0007669"/>
    <property type="project" value="UniProtKB-SubCell"/>
</dbReference>
<dbReference type="InterPro" id="IPR008251">
    <property type="entry name" value="Chromo_shadow_dom"/>
</dbReference>
<dbReference type="EMBL" id="AP024423">
    <property type="protein sequence ID" value="BCR92627.1"/>
    <property type="molecule type" value="Genomic_DNA"/>
</dbReference>
<evidence type="ECO:0000313" key="7">
    <source>
        <dbReference type="EMBL" id="BCR92627.1"/>
    </source>
</evidence>
<reference evidence="7" key="2">
    <citation type="submission" date="2021-02" db="EMBL/GenBank/DDBJ databases">
        <title>Aspergillus chevalieri M1 genome sequence.</title>
        <authorList>
            <person name="Kadooka C."/>
            <person name="Mori K."/>
            <person name="Futagami T."/>
        </authorList>
    </citation>
    <scope>NUCLEOTIDE SEQUENCE</scope>
    <source>
        <strain evidence="7">M1</strain>
    </source>
</reference>